<accession>A0AAD7DER8</accession>
<protein>
    <submittedName>
        <fullName evidence="1">Uncharacterized protein</fullName>
    </submittedName>
</protein>
<evidence type="ECO:0000313" key="1">
    <source>
        <dbReference type="EMBL" id="KAJ7689469.1"/>
    </source>
</evidence>
<name>A0AAD7DER8_MYCRO</name>
<dbReference type="Proteomes" id="UP001221757">
    <property type="component" value="Unassembled WGS sequence"/>
</dbReference>
<keyword evidence="2" id="KW-1185">Reference proteome</keyword>
<gene>
    <name evidence="1" type="ORF">B0H17DRAFT_1135050</name>
</gene>
<sequence length="101" mass="11498">MCSRVIYEVEKRELSSIHFPLFTLVFEVGLQDSVGNGVIGNVLFSDPAMPFTIGIGMAEKWVNKRKEIVGIMGVIECRDNLARNWVKQHTSRRESRRKSST</sequence>
<dbReference type="EMBL" id="JARKIE010000072">
    <property type="protein sequence ID" value="KAJ7689469.1"/>
    <property type="molecule type" value="Genomic_DNA"/>
</dbReference>
<reference evidence="1" key="1">
    <citation type="submission" date="2023-03" db="EMBL/GenBank/DDBJ databases">
        <title>Massive genome expansion in bonnet fungi (Mycena s.s.) driven by repeated elements and novel gene families across ecological guilds.</title>
        <authorList>
            <consortium name="Lawrence Berkeley National Laboratory"/>
            <person name="Harder C.B."/>
            <person name="Miyauchi S."/>
            <person name="Viragh M."/>
            <person name="Kuo A."/>
            <person name="Thoen E."/>
            <person name="Andreopoulos B."/>
            <person name="Lu D."/>
            <person name="Skrede I."/>
            <person name="Drula E."/>
            <person name="Henrissat B."/>
            <person name="Morin E."/>
            <person name="Kohler A."/>
            <person name="Barry K."/>
            <person name="LaButti K."/>
            <person name="Morin E."/>
            <person name="Salamov A."/>
            <person name="Lipzen A."/>
            <person name="Mereny Z."/>
            <person name="Hegedus B."/>
            <person name="Baldrian P."/>
            <person name="Stursova M."/>
            <person name="Weitz H."/>
            <person name="Taylor A."/>
            <person name="Grigoriev I.V."/>
            <person name="Nagy L.G."/>
            <person name="Martin F."/>
            <person name="Kauserud H."/>
        </authorList>
    </citation>
    <scope>NUCLEOTIDE SEQUENCE</scope>
    <source>
        <strain evidence="1">CBHHK067</strain>
    </source>
</reference>
<proteinExistence type="predicted"/>
<comment type="caution">
    <text evidence="1">The sequence shown here is derived from an EMBL/GenBank/DDBJ whole genome shotgun (WGS) entry which is preliminary data.</text>
</comment>
<evidence type="ECO:0000313" key="2">
    <source>
        <dbReference type="Proteomes" id="UP001221757"/>
    </source>
</evidence>
<organism evidence="1 2">
    <name type="scientific">Mycena rosella</name>
    <name type="common">Pink bonnet</name>
    <name type="synonym">Agaricus rosellus</name>
    <dbReference type="NCBI Taxonomy" id="1033263"/>
    <lineage>
        <taxon>Eukaryota</taxon>
        <taxon>Fungi</taxon>
        <taxon>Dikarya</taxon>
        <taxon>Basidiomycota</taxon>
        <taxon>Agaricomycotina</taxon>
        <taxon>Agaricomycetes</taxon>
        <taxon>Agaricomycetidae</taxon>
        <taxon>Agaricales</taxon>
        <taxon>Marasmiineae</taxon>
        <taxon>Mycenaceae</taxon>
        <taxon>Mycena</taxon>
    </lineage>
</organism>
<dbReference type="AlphaFoldDB" id="A0AAD7DER8"/>